<dbReference type="PANTHER" id="PTHR10903:SF120">
    <property type="entry name" value="TRANSLOCASE OF CHLOROPLAST 159, CHLOROPLASTIC"/>
    <property type="match status" value="1"/>
</dbReference>
<dbReference type="GO" id="GO:0009707">
    <property type="term" value="C:chloroplast outer membrane"/>
    <property type="evidence" value="ECO:0007669"/>
    <property type="project" value="UniProtKB-SubCell"/>
</dbReference>
<dbReference type="PROSITE" id="PS51720">
    <property type="entry name" value="G_AIG1"/>
    <property type="match status" value="1"/>
</dbReference>
<dbReference type="OrthoDB" id="8954335at2759"/>
<feature type="compositionally biased region" description="Low complexity" evidence="17">
    <location>
        <begin position="52"/>
        <end position="63"/>
    </location>
</feature>
<keyword evidence="20" id="KW-1185">Reference proteome</keyword>
<evidence type="ECO:0000313" key="20">
    <source>
        <dbReference type="Proteomes" id="UP000230069"/>
    </source>
</evidence>
<dbReference type="EMBL" id="KZ305020">
    <property type="protein sequence ID" value="PIA61464.1"/>
    <property type="molecule type" value="Genomic_DNA"/>
</dbReference>
<keyword evidence="5" id="KW-0812">Transmembrane</keyword>
<dbReference type="Pfam" id="PF04548">
    <property type="entry name" value="AIG1"/>
    <property type="match status" value="1"/>
</dbReference>
<comment type="subcellular location">
    <subcellularLocation>
        <location evidence="15">Plastid</location>
        <location evidence="15">Chloroplast outer membrane</location>
        <topology evidence="15">Single-pass membrane protein</topology>
    </subcellularLocation>
</comment>
<dbReference type="InterPro" id="IPR006703">
    <property type="entry name" value="G_AIG1"/>
</dbReference>
<reference evidence="19 20" key="1">
    <citation type="submission" date="2017-09" db="EMBL/GenBank/DDBJ databases">
        <title>WGS assembly of Aquilegia coerulea Goldsmith.</title>
        <authorList>
            <person name="Hodges S."/>
            <person name="Kramer E."/>
            <person name="Nordborg M."/>
            <person name="Tomkins J."/>
            <person name="Borevitz J."/>
            <person name="Derieg N."/>
            <person name="Yan J."/>
            <person name="Mihaltcheva S."/>
            <person name="Hayes R.D."/>
            <person name="Rokhsar D."/>
        </authorList>
    </citation>
    <scope>NUCLEOTIDE SEQUENCE [LARGE SCALE GENOMIC DNA]</scope>
    <source>
        <strain evidence="20">cv. Goldsmith</strain>
    </source>
</reference>
<evidence type="ECO:0000256" key="11">
    <source>
        <dbReference type="ARBA" id="ARBA00022927"/>
    </source>
</evidence>
<feature type="compositionally biased region" description="Basic and acidic residues" evidence="17">
    <location>
        <begin position="319"/>
        <end position="332"/>
    </location>
</feature>
<evidence type="ECO:0000256" key="10">
    <source>
        <dbReference type="ARBA" id="ARBA00022842"/>
    </source>
</evidence>
<evidence type="ECO:0000256" key="15">
    <source>
        <dbReference type="ARBA" id="ARBA00023766"/>
    </source>
</evidence>
<feature type="compositionally biased region" description="Polar residues" evidence="17">
    <location>
        <begin position="1"/>
        <end position="31"/>
    </location>
</feature>
<feature type="compositionally biased region" description="Acidic residues" evidence="17">
    <location>
        <begin position="132"/>
        <end position="149"/>
    </location>
</feature>
<feature type="region of interest" description="Disordered" evidence="17">
    <location>
        <begin position="48"/>
        <end position="80"/>
    </location>
</feature>
<keyword evidence="3" id="KW-0150">Chloroplast</keyword>
<dbReference type="FunFam" id="3.40.50.300:FF:000413">
    <property type="entry name" value="Translocase of chloroplast 120, chloroplastic"/>
    <property type="match status" value="1"/>
</dbReference>
<feature type="region of interest" description="Disordered" evidence="17">
    <location>
        <begin position="482"/>
        <end position="587"/>
    </location>
</feature>
<evidence type="ECO:0000259" key="18">
    <source>
        <dbReference type="PROSITE" id="PS51720"/>
    </source>
</evidence>
<dbReference type="CDD" id="cd01853">
    <property type="entry name" value="Toc34_like"/>
    <property type="match status" value="1"/>
</dbReference>
<dbReference type="GO" id="GO:0046872">
    <property type="term" value="F:metal ion binding"/>
    <property type="evidence" value="ECO:0007669"/>
    <property type="project" value="UniProtKB-KW"/>
</dbReference>
<keyword evidence="2" id="KW-0813">Transport</keyword>
<feature type="compositionally biased region" description="Acidic residues" evidence="17">
    <location>
        <begin position="710"/>
        <end position="722"/>
    </location>
</feature>
<feature type="compositionally biased region" description="Acidic residues" evidence="17">
    <location>
        <begin position="651"/>
        <end position="665"/>
    </location>
</feature>
<evidence type="ECO:0000256" key="3">
    <source>
        <dbReference type="ARBA" id="ARBA00022528"/>
    </source>
</evidence>
<evidence type="ECO:0000256" key="8">
    <source>
        <dbReference type="ARBA" id="ARBA00022801"/>
    </source>
</evidence>
<evidence type="ECO:0000256" key="6">
    <source>
        <dbReference type="ARBA" id="ARBA00022723"/>
    </source>
</evidence>
<gene>
    <name evidence="19" type="ORF">AQUCO_00300754v1</name>
</gene>
<evidence type="ECO:0000256" key="12">
    <source>
        <dbReference type="ARBA" id="ARBA00022989"/>
    </source>
</evidence>
<dbReference type="Proteomes" id="UP000230069">
    <property type="component" value="Unassembled WGS sequence"/>
</dbReference>
<dbReference type="GO" id="GO:0003924">
    <property type="term" value="F:GTPase activity"/>
    <property type="evidence" value="ECO:0007669"/>
    <property type="project" value="InterPro"/>
</dbReference>
<evidence type="ECO:0000256" key="1">
    <source>
        <dbReference type="ARBA" id="ARBA00001946"/>
    </source>
</evidence>
<accession>A0A2G5F0D4</accession>
<sequence>MDSNQSVSLSPTQTTPQDHVITGNSNSNSTIPIRAPLSFDSDFESAIKTHSRSSSISSSVKSFVSEEEEDGGFVSGDDGFETASERHEENLEVAVMEGDDVIVPIVPKSSLGLGLGSPSFSTIPPKARVTGDDDDEEEEEDEEVVDSEGVDEGVPTVVRVPMVDAPKVEVLEVVKGEEGGDSVVAVNGSEEIKDDNLVENGLISENPVLGLGSVEVVEEKVPDGDEVFDEALAVSKEHALPENPDSGSFVRAPGNGVLDSEGKGGLSEESPVIDSGSPEVVVDSVSGGVNVSNEALVVGKEDVSPESPKLDVVVNPEIGSREKEEVETKNEVVDEEEVVETTNEHVDEKTDEGLGDERAISLNSSIEANTGIGTEQHDVVDSNGVSDTQGVESLKEEVANVIDSKLVEEDKQVKSLSEEDLIETKPISLEPESVGVCDVQENQASETKPVEVEAEQSVNVGVVSDQSPAIIEKPDESKAAEFLTDVSKVDGDNDKISAVEKNLEPVEDSAVETQETDHHESVTGLEVRNDDDDDEKIGTSEKPELERETISDVGTKPNEPAFRLVISEDDDVSGDEAHSADSVVKSGEVTTVQEDIVEDLSSKSSGDGVASQGDELKNVVSDSQSPKIAVQSSVFDEVKEAEVDVDRFSDYDEAEGSVSDEDNDELNFGSTGTAEQIMKELMRGSGVSFRSGEESSQDNSQRIDGQILMDSDDEVDTDEEGEGKELFDSAALAALLKAATGAGSDGGNVTITSQDGSRLFSVERPAGLGSSLRSKPASQPSRPNIFTSSELMASGETENMLTEEEKNKLEKIQLVRVKFLRLIHRLGHTPDDSIAAQVLYRMVLAAGRQTGPSFSLETAKKTAMQLEAEKKDDLDFSLNILVLGKTGVGKSATINSIFGEAKAKIGAFEPATTAVKEIIGTVGGVKIRVIDTPGLKSSVMEQSFNRKVLSSVKKMIKKSPLDILLYVDRLDTQTRDLNDLPLLKTITSTLGSSIWRSAVVTLTHAASAPPDGPSGSPLSYEVFVAQRSHIVQQSIGQAVGDLRMMNPSLMNPVSLVENHPSCRKNREGERILPNGQIWRPQLMMLCYSLKILSEVSTLSKPQDPFDHRKLFGFRVRAPPLPYLLSSLLQSRAHPKLSDDQGGENVDSDIDLEDLSDSDQEEEEDEYDQLPPFKPLRKSQIAKLSKDQKKAYFDEYDYRVKLLQKKQWKEELKRMKEMKTKGKDQTDNVDYMGEDAEQEGPAAVPVPLPDMVLPPSFDGDNPAYRYRFLEPTSQLLARPVLDSHGWDHDCGYDGVSLEENLAIAGKFPAGVAVQITKDKKEFNIHLDSSVAAKHGENGSTLAGFDIQTIGKQLGYIIRGETKFKNFKKNRTTGGVSVTFLGENVATGLKVEDQICIGKRLTLVGSTGAIRSQGDVAYGANLEARLKEKDFPIGQDQSTLGLSLMKWRGDLALGANLQSQVSIGRSSKMSIRVGLNNKLSGQITVRTSSSEQLQLALVGILPIAISIYRSIWPSAGESFSPY</sequence>
<name>A0A2G5F0D4_AQUCA</name>
<dbReference type="GO" id="GO:0015031">
    <property type="term" value="P:protein transport"/>
    <property type="evidence" value="ECO:0007669"/>
    <property type="project" value="UniProtKB-KW"/>
</dbReference>
<feature type="region of interest" description="Disordered" evidence="17">
    <location>
        <begin position="646"/>
        <end position="669"/>
    </location>
</feature>
<keyword evidence="9" id="KW-1002">Plastid outer membrane</keyword>
<keyword evidence="12" id="KW-1133">Transmembrane helix</keyword>
<feature type="region of interest" description="Disordered" evidence="17">
    <location>
        <begin position="116"/>
        <end position="149"/>
    </location>
</feature>
<feature type="region of interest" description="Disordered" evidence="17">
    <location>
        <begin position="300"/>
        <end position="355"/>
    </location>
</feature>
<feature type="region of interest" description="Disordered" evidence="17">
    <location>
        <begin position="685"/>
        <end position="722"/>
    </location>
</feature>
<evidence type="ECO:0000256" key="14">
    <source>
        <dbReference type="ARBA" id="ARBA00023136"/>
    </source>
</evidence>
<protein>
    <recommendedName>
        <fullName evidence="18">AIG1-type G domain-containing protein</fullName>
    </recommendedName>
</protein>
<dbReference type="InterPro" id="IPR045058">
    <property type="entry name" value="GIMA/IAN/Toc"/>
</dbReference>
<dbReference type="Pfam" id="PF11886">
    <property type="entry name" value="TOC159_MAD"/>
    <property type="match status" value="1"/>
</dbReference>
<organism evidence="19 20">
    <name type="scientific">Aquilegia coerulea</name>
    <name type="common">Rocky mountain columbine</name>
    <dbReference type="NCBI Taxonomy" id="218851"/>
    <lineage>
        <taxon>Eukaryota</taxon>
        <taxon>Viridiplantae</taxon>
        <taxon>Streptophyta</taxon>
        <taxon>Embryophyta</taxon>
        <taxon>Tracheophyta</taxon>
        <taxon>Spermatophyta</taxon>
        <taxon>Magnoliopsida</taxon>
        <taxon>Ranunculales</taxon>
        <taxon>Ranunculaceae</taxon>
        <taxon>Thalictroideae</taxon>
        <taxon>Aquilegia</taxon>
    </lineage>
</organism>
<comment type="similarity">
    <text evidence="16">Belongs to the TRAFAC class TrmE-Era-EngA-EngB-Septin-like GTPase superfamily. AIG1/Toc34/Toc159-like paraseptin GTPase family. TOC159 subfamily.</text>
</comment>
<feature type="compositionally biased region" description="Basic and acidic residues" evidence="17">
    <location>
        <begin position="536"/>
        <end position="550"/>
    </location>
</feature>
<keyword evidence="6" id="KW-0479">Metal-binding</keyword>
<evidence type="ECO:0000256" key="16">
    <source>
        <dbReference type="ARBA" id="ARBA00023775"/>
    </source>
</evidence>
<evidence type="ECO:0000256" key="2">
    <source>
        <dbReference type="ARBA" id="ARBA00022448"/>
    </source>
</evidence>
<evidence type="ECO:0000256" key="9">
    <source>
        <dbReference type="ARBA" id="ARBA00022805"/>
    </source>
</evidence>
<keyword evidence="13" id="KW-0342">GTP-binding</keyword>
<dbReference type="STRING" id="218851.A0A2G5F0D4"/>
<feature type="compositionally biased region" description="Basic and acidic residues" evidence="17">
    <location>
        <begin position="342"/>
        <end position="355"/>
    </location>
</feature>
<keyword evidence="10" id="KW-0460">Magnesium</keyword>
<proteinExistence type="inferred from homology"/>
<feature type="domain" description="AIG1-type G" evidence="18">
    <location>
        <begin position="875"/>
        <end position="1116"/>
    </location>
</feature>
<dbReference type="Gene3D" id="3.40.50.300">
    <property type="entry name" value="P-loop containing nucleotide triphosphate hydrolases"/>
    <property type="match status" value="1"/>
</dbReference>
<dbReference type="SUPFAM" id="SSF52540">
    <property type="entry name" value="P-loop containing nucleoside triphosphate hydrolases"/>
    <property type="match status" value="1"/>
</dbReference>
<dbReference type="InterPro" id="IPR027417">
    <property type="entry name" value="P-loop_NTPase"/>
</dbReference>
<keyword evidence="14" id="KW-0472">Membrane</keyword>
<keyword evidence="4" id="KW-0934">Plastid</keyword>
<dbReference type="NCBIfam" id="TIGR00993">
    <property type="entry name" value="3a0901s04IAP86"/>
    <property type="match status" value="1"/>
</dbReference>
<dbReference type="InParanoid" id="A0A2G5F0D4"/>
<evidence type="ECO:0000256" key="17">
    <source>
        <dbReference type="SAM" id="MobiDB-lite"/>
    </source>
</evidence>
<feature type="region of interest" description="Disordered" evidence="17">
    <location>
        <begin position="1"/>
        <end position="33"/>
    </location>
</feature>
<evidence type="ECO:0000256" key="13">
    <source>
        <dbReference type="ARBA" id="ARBA00023134"/>
    </source>
</evidence>
<dbReference type="PANTHER" id="PTHR10903">
    <property type="entry name" value="GTPASE, IMAP FAMILY MEMBER-RELATED"/>
    <property type="match status" value="1"/>
</dbReference>
<keyword evidence="7" id="KW-0547">Nucleotide-binding</keyword>
<dbReference type="GO" id="GO:0005525">
    <property type="term" value="F:GTP binding"/>
    <property type="evidence" value="ECO:0007669"/>
    <property type="project" value="UniProtKB-KW"/>
</dbReference>
<evidence type="ECO:0000313" key="19">
    <source>
        <dbReference type="EMBL" id="PIA61464.1"/>
    </source>
</evidence>
<evidence type="ECO:0000256" key="4">
    <source>
        <dbReference type="ARBA" id="ARBA00022640"/>
    </source>
</evidence>
<dbReference type="FunCoup" id="A0A2G5F0D4">
    <property type="interactions" value="1957"/>
</dbReference>
<feature type="region of interest" description="Disordered" evidence="17">
    <location>
        <begin position="599"/>
        <end position="627"/>
    </location>
</feature>
<dbReference type="InterPro" id="IPR005690">
    <property type="entry name" value="Toc86_159"/>
</dbReference>
<comment type="cofactor">
    <cofactor evidence="1">
        <name>Mg(2+)</name>
        <dbReference type="ChEBI" id="CHEBI:18420"/>
    </cofactor>
</comment>
<keyword evidence="11" id="KW-0653">Protein transport</keyword>
<feature type="region of interest" description="Disordered" evidence="17">
    <location>
        <begin position="766"/>
        <end position="785"/>
    </location>
</feature>
<keyword evidence="8" id="KW-0378">Hydrolase</keyword>
<evidence type="ECO:0000256" key="7">
    <source>
        <dbReference type="ARBA" id="ARBA00022741"/>
    </source>
</evidence>
<evidence type="ECO:0000256" key="5">
    <source>
        <dbReference type="ARBA" id="ARBA00022692"/>
    </source>
</evidence>
<dbReference type="GO" id="GO:0045036">
    <property type="term" value="P:protein targeting to chloroplast"/>
    <property type="evidence" value="ECO:0007669"/>
    <property type="project" value="InterPro"/>
</dbReference>
<feature type="compositionally biased region" description="Polar residues" evidence="17">
    <location>
        <begin position="771"/>
        <end position="785"/>
    </location>
</feature>
<dbReference type="InterPro" id="IPR024283">
    <property type="entry name" value="TOC159_MAD"/>
</dbReference>
<feature type="compositionally biased region" description="Basic and acidic residues" evidence="17">
    <location>
        <begin position="487"/>
        <end position="504"/>
    </location>
</feature>